<evidence type="ECO:0000313" key="1">
    <source>
        <dbReference type="EMBL" id="KAL0938405.1"/>
    </source>
</evidence>
<dbReference type="EMBL" id="VUJX02000003">
    <property type="protein sequence ID" value="KAL0938405.1"/>
    <property type="molecule type" value="Genomic_DNA"/>
</dbReference>
<comment type="caution">
    <text evidence="1">The sequence shown here is derived from an EMBL/GenBank/DDBJ whole genome shotgun (WGS) entry which is preliminary data.</text>
</comment>
<dbReference type="Proteomes" id="UP000805649">
    <property type="component" value="Unassembled WGS sequence"/>
</dbReference>
<gene>
    <name evidence="1" type="ORF">CTRU02_205015</name>
</gene>
<proteinExistence type="predicted"/>
<keyword evidence="2" id="KW-1185">Reference proteome</keyword>
<reference evidence="1 2" key="1">
    <citation type="journal article" date="2020" name="Phytopathology">
        <title>Genome Sequence Resources of Colletotrichum truncatum, C. plurivorum, C. musicola, and C. sojae: Four Species Pathogenic to Soybean (Glycine max).</title>
        <authorList>
            <person name="Rogerio F."/>
            <person name="Boufleur T.R."/>
            <person name="Ciampi-Guillardi M."/>
            <person name="Sukno S.A."/>
            <person name="Thon M.R."/>
            <person name="Massola Junior N.S."/>
            <person name="Baroncelli R."/>
        </authorList>
    </citation>
    <scope>NUCLEOTIDE SEQUENCE [LARGE SCALE GENOMIC DNA]</scope>
    <source>
        <strain evidence="1 2">CMES1059</strain>
    </source>
</reference>
<sequence>MGSSIDTDGRSMAIIGLSCRFPGDSKCPSAFWELLCKGKSAYSTVPRDRFNISAFHSGPQGGLNKSRTNGGHFLSDDIRQWDANFFGVTADEASAMDPQQRLMLEVAYEAFENAGVTLAQLNGSDTGVWMGVNSNDWRETLFRDPEAAPLHTWTGTGPEYISGRVSWFFNLRGPCMTVNTACSSSLVALHEARNAIIAGDCKMAIVGGANLIFNPEYFLYYSNQMFLSPDGKCKSFDAAGDGFGRGEGLGAVILKPLADALRDGDAIRAVLRASGVGQDGWTSGITLPNAEAQAGLIRSLYKEAGLSTSETGFVEAHGTGTKVGDPAELEAIAEALDTMNAKNDLLIGSVKTNIGHLEAAAGIAGLIKAVLMLEKAQIPPTIGLKQLNPKIKWQEWRMSVAEELMPWPSRPGVRRVGISSFGASGTIAHAVLDDGDTYGRLQAGVIGRYKGDSVKTELQLIVISAGDKEGIIRQAASLTKHLRESRAETRSSLHEGAAYLKRLAFTLGAKRASLFYRSFSIVSSIKDLCNQLAPQQPREDKGDSAQELSVRRAAVSAADGKLRIGMVFTGQGAQWARMGTELLKYEVFRQSIDRADDFLRQSLGCKWSVYNEMSASAEHSNINKAEYSQPLCTVLQVALVDLLASWNITPAAVTGHSSGEIAAAYALGVLSAEDAWTTAYWRGNLDSRSKQPRGAMLAAGMSQNDAQALVSRVPRSDGVVVVGCVNSPSSVTLSGDEKAVETAGALLSEAGVFNRRLKVDAAYHSPHQARVSDEYFMRIRHIKPRPAQPGRVMFSSVTGKMVQSHQDLGPANWVRNLVSPVLFAQSVESMLRSEEAGIDVLLEVGPHGALAAPCQGTMSSCGIILDYLSVLTRGENAVATMLAAAGALWARGASVDIGAANGTEQPGSPGSQLRPLTDLPPYQWNHARSYWSESRMAVEYRNRKHPHYRFLGAPLPTLVAGEYIWRAFIRPNEEPWLLDHKIQDTVVYPAVGYIAMAVEAARQLAAIDEPDGQRKVRAFRLRDVEFLAATELIENEPIEMTICARQTAQDRPSAMASVTPGWYHFTISTCTDRQTVRKTCVGFITIEHDPTPESPEAHELSEMNREIRDRFFEAQEACRQTKEPETLYKELARIGLQFGPAFRNMSSIWMGESQSYCTVNVVNPSSERDGPSVGIGDEAERPFIIHPATFDPITQTIAPAMGLLSRTPVPTAIDELLISVDMPYKEGDRLHVFSSVVPRANHDLLSDIYALEETSDRPVLSLRGFKAAQLAPREADTSLENAHKICGRILWKPALDLLLLSPDHLRQYLLHASVHSLSVTDKLLREFMSLIFHDFPEASILEMRIQSAEQPELQRNTTVAEQLKEDIAAPWNHVLDHTLAVWTGSAIEGLPKKGSKELQSIPDSSQFDVTLVRGSLPENQVDAIVQEILSRTKKQNPLGLCCFTGSVGNVETAFAKVDVKPLLSISIAGSEDGLLVICTSENVESEVSSTAGRPSQALSEQEEQNTIILQATMPSELGTTVAKDLANELQQHSISAQIVKWDELDPEANIVHRARIICLVEVSTTLIGDLDEFDFLRLKGIISGASDILWVTCQPEEKVSSHVPIRAAVDGLSRSIKSEDARVSFRIAHCHQSSPQPGELAGLIGRLFLNQTHDDEFRVEKLNDDSNVLIAHCMRVVYDEELSNYVEEKHYSKIETARVSSIGKPRSTVSRAKGLNNKPEISASPTRVSIKLDVAERGQLDTLHFVQHEDELPSDLADDEVEVRVYASGLNFKDIMIAMGRVVGTMEGAEGSGVIERVGKGVINLKIHDRVACLAIGMHASVVRIKALACRKIPDSMSFVEAASLPVIHCTAYNAFVRIARLEADETPGVRKTVLIHAAAGGLGQVAIQYAQHFGMEIFATVGSAEKRELMKKLYGIPDDHILCSRDTSFAMAVKRMTGQRGVDLILNSLSGEMLRQTWQCLAPGATFIEVGKAVVESVRPPGNEVGVTYTVFDIEHIIRGDDRLTGRLLDGALDYVRRGITKSVSPCRQVPISDVHKAFRLMQTGRHTGKLVFSWTDDVAVPLLRPNTFDTIASSPSALRLHPNATYLLVGGLGGIGRSVALMLVNMGAQNLCFVSRSGMRTDAARKLAAELEAKDVTVNAYECDASDAAQFEQTIYRCRKEMPPIRGVLQCAMVLRDCTFANMDYTQWTEAVRPKVQASWNIHSQLKDSEVDFFVMLASFAGYFGNAGQSNYGAGCTFQDALAQYRRSKGLPAVSLDLGIIHDVGVLAETGMTDNLRDWAASFGIREQQLQNLIRIAIQDQITGAGVVEAQIPTGFASLRAANAAGIPRPSYLSDTRFAILAADGRLTDQGSVGGQQQQQAAPSFQHRLDAAKVSKSVAEARTVVSEMLTYKVAQCLKVAEDEVDPAKSLPSYGINSLVAIEIRNWIFREIKAEVTIFNLIAPVPLSKLVDKIVTGLFPEN</sequence>
<accession>A0ACC3Z2T9</accession>
<name>A0ACC3Z2T9_COLTU</name>
<protein>
    <submittedName>
        <fullName evidence="1">Polyketide synthase</fullName>
    </submittedName>
</protein>
<evidence type="ECO:0000313" key="2">
    <source>
        <dbReference type="Proteomes" id="UP000805649"/>
    </source>
</evidence>
<organism evidence="1 2">
    <name type="scientific">Colletotrichum truncatum</name>
    <name type="common">Anthracnose fungus</name>
    <name type="synonym">Colletotrichum capsici</name>
    <dbReference type="NCBI Taxonomy" id="5467"/>
    <lineage>
        <taxon>Eukaryota</taxon>
        <taxon>Fungi</taxon>
        <taxon>Dikarya</taxon>
        <taxon>Ascomycota</taxon>
        <taxon>Pezizomycotina</taxon>
        <taxon>Sordariomycetes</taxon>
        <taxon>Hypocreomycetidae</taxon>
        <taxon>Glomerellales</taxon>
        <taxon>Glomerellaceae</taxon>
        <taxon>Colletotrichum</taxon>
        <taxon>Colletotrichum truncatum species complex</taxon>
    </lineage>
</organism>